<feature type="transmembrane region" description="Helical" evidence="2">
    <location>
        <begin position="69"/>
        <end position="95"/>
    </location>
</feature>
<dbReference type="Proteomes" id="UP000007801">
    <property type="component" value="Unassembled WGS sequence"/>
</dbReference>
<organism evidence="3 4">
    <name type="scientific">Drosophila ananassae</name>
    <name type="common">Fruit fly</name>
    <dbReference type="NCBI Taxonomy" id="7217"/>
    <lineage>
        <taxon>Eukaryota</taxon>
        <taxon>Metazoa</taxon>
        <taxon>Ecdysozoa</taxon>
        <taxon>Arthropoda</taxon>
        <taxon>Hexapoda</taxon>
        <taxon>Insecta</taxon>
        <taxon>Pterygota</taxon>
        <taxon>Neoptera</taxon>
        <taxon>Endopterygota</taxon>
        <taxon>Diptera</taxon>
        <taxon>Brachycera</taxon>
        <taxon>Muscomorpha</taxon>
        <taxon>Ephydroidea</taxon>
        <taxon>Drosophilidae</taxon>
        <taxon>Drosophila</taxon>
        <taxon>Sophophora</taxon>
    </lineage>
</organism>
<feature type="compositionally biased region" description="Basic and acidic residues" evidence="1">
    <location>
        <begin position="18"/>
        <end position="30"/>
    </location>
</feature>
<feature type="transmembrane region" description="Helical" evidence="2">
    <location>
        <begin position="115"/>
        <end position="136"/>
    </location>
</feature>
<dbReference type="AlphaFoldDB" id="A0A0P8XKP0"/>
<dbReference type="STRING" id="7217.A0A0P8XKP0"/>
<feature type="compositionally biased region" description="Polar residues" evidence="1">
    <location>
        <begin position="31"/>
        <end position="46"/>
    </location>
</feature>
<feature type="region of interest" description="Disordered" evidence="1">
    <location>
        <begin position="1"/>
        <end position="60"/>
    </location>
</feature>
<dbReference type="EMBL" id="CH902628">
    <property type="protein sequence ID" value="KPU75347.1"/>
    <property type="molecule type" value="Genomic_DNA"/>
</dbReference>
<reference evidence="3 4" key="1">
    <citation type="journal article" date="2007" name="Nature">
        <title>Evolution of genes and genomes on the Drosophila phylogeny.</title>
        <authorList>
            <consortium name="Drosophila 12 Genomes Consortium"/>
            <person name="Clark A.G."/>
            <person name="Eisen M.B."/>
            <person name="Smith D.R."/>
            <person name="Bergman C.M."/>
            <person name="Oliver B."/>
            <person name="Markow T.A."/>
            <person name="Kaufman T.C."/>
            <person name="Kellis M."/>
            <person name="Gelbart W."/>
            <person name="Iyer V.N."/>
            <person name="Pollard D.A."/>
            <person name="Sackton T.B."/>
            <person name="Larracuente A.M."/>
            <person name="Singh N.D."/>
            <person name="Abad J.P."/>
            <person name="Abt D.N."/>
            <person name="Adryan B."/>
            <person name="Aguade M."/>
            <person name="Akashi H."/>
            <person name="Anderson W.W."/>
            <person name="Aquadro C.F."/>
            <person name="Ardell D.H."/>
            <person name="Arguello R."/>
            <person name="Artieri C.G."/>
            <person name="Barbash D.A."/>
            <person name="Barker D."/>
            <person name="Barsanti P."/>
            <person name="Batterham P."/>
            <person name="Batzoglou S."/>
            <person name="Begun D."/>
            <person name="Bhutkar A."/>
            <person name="Blanco E."/>
            <person name="Bosak S.A."/>
            <person name="Bradley R.K."/>
            <person name="Brand A.D."/>
            <person name="Brent M.R."/>
            <person name="Brooks A.N."/>
            <person name="Brown R.H."/>
            <person name="Butlin R.K."/>
            <person name="Caggese C."/>
            <person name="Calvi B.R."/>
            <person name="Bernardo de Carvalho A."/>
            <person name="Caspi A."/>
            <person name="Castrezana S."/>
            <person name="Celniker S.E."/>
            <person name="Chang J.L."/>
            <person name="Chapple C."/>
            <person name="Chatterji S."/>
            <person name="Chinwalla A."/>
            <person name="Civetta A."/>
            <person name="Clifton S.W."/>
            <person name="Comeron J.M."/>
            <person name="Costello J.C."/>
            <person name="Coyne J.A."/>
            <person name="Daub J."/>
            <person name="David R.G."/>
            <person name="Delcher A.L."/>
            <person name="Delehaunty K."/>
            <person name="Do C.B."/>
            <person name="Ebling H."/>
            <person name="Edwards K."/>
            <person name="Eickbush T."/>
            <person name="Evans J.D."/>
            <person name="Filipski A."/>
            <person name="Findeiss S."/>
            <person name="Freyhult E."/>
            <person name="Fulton L."/>
            <person name="Fulton R."/>
            <person name="Garcia A.C."/>
            <person name="Gardiner A."/>
            <person name="Garfield D.A."/>
            <person name="Garvin B.E."/>
            <person name="Gibson G."/>
            <person name="Gilbert D."/>
            <person name="Gnerre S."/>
            <person name="Godfrey J."/>
            <person name="Good R."/>
            <person name="Gotea V."/>
            <person name="Gravely B."/>
            <person name="Greenberg A.J."/>
            <person name="Griffiths-Jones S."/>
            <person name="Gross S."/>
            <person name="Guigo R."/>
            <person name="Gustafson E.A."/>
            <person name="Haerty W."/>
            <person name="Hahn M.W."/>
            <person name="Halligan D.L."/>
            <person name="Halpern A.L."/>
            <person name="Halter G.M."/>
            <person name="Han M.V."/>
            <person name="Heger A."/>
            <person name="Hillier L."/>
            <person name="Hinrichs A.S."/>
            <person name="Holmes I."/>
            <person name="Hoskins R.A."/>
            <person name="Hubisz M.J."/>
            <person name="Hultmark D."/>
            <person name="Huntley M.A."/>
            <person name="Jaffe D.B."/>
            <person name="Jagadeeshan S."/>
            <person name="Jeck W.R."/>
            <person name="Johnson J."/>
            <person name="Jones C.D."/>
            <person name="Jordan W.C."/>
            <person name="Karpen G.H."/>
            <person name="Kataoka E."/>
            <person name="Keightley P.D."/>
            <person name="Kheradpour P."/>
            <person name="Kirkness E.F."/>
            <person name="Koerich L.B."/>
            <person name="Kristiansen K."/>
            <person name="Kudrna D."/>
            <person name="Kulathinal R.J."/>
            <person name="Kumar S."/>
            <person name="Kwok R."/>
            <person name="Lander E."/>
            <person name="Langley C.H."/>
            <person name="Lapoint R."/>
            <person name="Lazzaro B.P."/>
            <person name="Lee S.J."/>
            <person name="Levesque L."/>
            <person name="Li R."/>
            <person name="Lin C.F."/>
            <person name="Lin M.F."/>
            <person name="Lindblad-Toh K."/>
            <person name="Llopart A."/>
            <person name="Long M."/>
            <person name="Low L."/>
            <person name="Lozovsky E."/>
            <person name="Lu J."/>
            <person name="Luo M."/>
            <person name="Machado C.A."/>
            <person name="Makalowski W."/>
            <person name="Marzo M."/>
            <person name="Matsuda M."/>
            <person name="Matzkin L."/>
            <person name="McAllister B."/>
            <person name="McBride C.S."/>
            <person name="McKernan B."/>
            <person name="McKernan K."/>
            <person name="Mendez-Lago M."/>
            <person name="Minx P."/>
            <person name="Mollenhauer M.U."/>
            <person name="Montooth K."/>
            <person name="Mount S.M."/>
            <person name="Mu X."/>
            <person name="Myers E."/>
            <person name="Negre B."/>
            <person name="Newfeld S."/>
            <person name="Nielsen R."/>
            <person name="Noor M.A."/>
            <person name="O'Grady P."/>
            <person name="Pachter L."/>
            <person name="Papaceit M."/>
            <person name="Parisi M.J."/>
            <person name="Parisi M."/>
            <person name="Parts L."/>
            <person name="Pedersen J.S."/>
            <person name="Pesole G."/>
            <person name="Phillippy A.M."/>
            <person name="Ponting C.P."/>
            <person name="Pop M."/>
            <person name="Porcelli D."/>
            <person name="Powell J.R."/>
            <person name="Prohaska S."/>
            <person name="Pruitt K."/>
            <person name="Puig M."/>
            <person name="Quesneville H."/>
            <person name="Ram K.R."/>
            <person name="Rand D."/>
            <person name="Rasmussen M.D."/>
            <person name="Reed L.K."/>
            <person name="Reenan R."/>
            <person name="Reily A."/>
            <person name="Remington K.A."/>
            <person name="Rieger T.T."/>
            <person name="Ritchie M.G."/>
            <person name="Robin C."/>
            <person name="Rogers Y.H."/>
            <person name="Rohde C."/>
            <person name="Rozas J."/>
            <person name="Rubenfield M.J."/>
            <person name="Ruiz A."/>
            <person name="Russo S."/>
            <person name="Salzberg S.L."/>
            <person name="Sanchez-Gracia A."/>
            <person name="Saranga D.J."/>
            <person name="Sato H."/>
            <person name="Schaeffer S.W."/>
            <person name="Schatz M.C."/>
            <person name="Schlenke T."/>
            <person name="Schwartz R."/>
            <person name="Segarra C."/>
            <person name="Singh R.S."/>
            <person name="Sirot L."/>
            <person name="Sirota M."/>
            <person name="Sisneros N.B."/>
            <person name="Smith C.D."/>
            <person name="Smith T.F."/>
            <person name="Spieth J."/>
            <person name="Stage D.E."/>
            <person name="Stark A."/>
            <person name="Stephan W."/>
            <person name="Strausberg R.L."/>
            <person name="Strempel S."/>
            <person name="Sturgill D."/>
            <person name="Sutton G."/>
            <person name="Sutton G.G."/>
            <person name="Tao W."/>
            <person name="Teichmann S."/>
            <person name="Tobari Y.N."/>
            <person name="Tomimura Y."/>
            <person name="Tsolas J.M."/>
            <person name="Valente V.L."/>
            <person name="Venter E."/>
            <person name="Venter J.C."/>
            <person name="Vicario S."/>
            <person name="Vieira F.G."/>
            <person name="Vilella A.J."/>
            <person name="Villasante A."/>
            <person name="Walenz B."/>
            <person name="Wang J."/>
            <person name="Wasserman M."/>
            <person name="Watts T."/>
            <person name="Wilson D."/>
            <person name="Wilson R.K."/>
            <person name="Wing R.A."/>
            <person name="Wolfner M.F."/>
            <person name="Wong A."/>
            <person name="Wong G.K."/>
            <person name="Wu C.I."/>
            <person name="Wu G."/>
            <person name="Yamamoto D."/>
            <person name="Yang H.P."/>
            <person name="Yang S.P."/>
            <person name="Yorke J.A."/>
            <person name="Yoshida K."/>
            <person name="Zdobnov E."/>
            <person name="Zhang P."/>
            <person name="Zhang Y."/>
            <person name="Zimin A.V."/>
            <person name="Baldwin J."/>
            <person name="Abdouelleil A."/>
            <person name="Abdulkadir J."/>
            <person name="Abebe A."/>
            <person name="Abera B."/>
            <person name="Abreu J."/>
            <person name="Acer S.C."/>
            <person name="Aftuck L."/>
            <person name="Alexander A."/>
            <person name="An P."/>
            <person name="Anderson E."/>
            <person name="Anderson S."/>
            <person name="Arachi H."/>
            <person name="Azer M."/>
            <person name="Bachantsang P."/>
            <person name="Barry A."/>
            <person name="Bayul T."/>
            <person name="Berlin A."/>
            <person name="Bessette D."/>
            <person name="Bloom T."/>
            <person name="Blye J."/>
            <person name="Boguslavskiy L."/>
            <person name="Bonnet C."/>
            <person name="Boukhgalter B."/>
            <person name="Bourzgui I."/>
            <person name="Brown A."/>
            <person name="Cahill P."/>
            <person name="Channer S."/>
            <person name="Cheshatsang Y."/>
            <person name="Chuda L."/>
            <person name="Citroen M."/>
            <person name="Collymore A."/>
            <person name="Cooke P."/>
            <person name="Costello M."/>
            <person name="D'Aco K."/>
            <person name="Daza R."/>
            <person name="De Haan G."/>
            <person name="DeGray S."/>
            <person name="DeMaso C."/>
            <person name="Dhargay N."/>
            <person name="Dooley K."/>
            <person name="Dooley E."/>
            <person name="Doricent M."/>
            <person name="Dorje P."/>
            <person name="Dorjee K."/>
            <person name="Dupes A."/>
            <person name="Elong R."/>
            <person name="Falk J."/>
            <person name="Farina A."/>
            <person name="Faro S."/>
            <person name="Ferguson D."/>
            <person name="Fisher S."/>
            <person name="Foley C.D."/>
            <person name="Franke A."/>
            <person name="Friedrich D."/>
            <person name="Gadbois L."/>
            <person name="Gearin G."/>
            <person name="Gearin C.R."/>
            <person name="Giannoukos G."/>
            <person name="Goode T."/>
            <person name="Graham J."/>
            <person name="Grandbois E."/>
            <person name="Grewal S."/>
            <person name="Gyaltsen K."/>
            <person name="Hafez N."/>
            <person name="Hagos B."/>
            <person name="Hall J."/>
            <person name="Henson C."/>
            <person name="Hollinger A."/>
            <person name="Honan T."/>
            <person name="Huard M.D."/>
            <person name="Hughes L."/>
            <person name="Hurhula B."/>
            <person name="Husby M.E."/>
            <person name="Kamat A."/>
            <person name="Kanga B."/>
            <person name="Kashin S."/>
            <person name="Khazanovich D."/>
            <person name="Kisner P."/>
            <person name="Lance K."/>
            <person name="Lara M."/>
            <person name="Lee W."/>
            <person name="Lennon N."/>
            <person name="Letendre F."/>
            <person name="LeVine R."/>
            <person name="Lipovsky A."/>
            <person name="Liu X."/>
            <person name="Liu J."/>
            <person name="Liu S."/>
            <person name="Lokyitsang T."/>
            <person name="Lokyitsang Y."/>
            <person name="Lubonja R."/>
            <person name="Lui A."/>
            <person name="MacDonald P."/>
            <person name="Magnisalis V."/>
            <person name="Maru K."/>
            <person name="Matthews C."/>
            <person name="McCusker W."/>
            <person name="McDonough S."/>
            <person name="Mehta T."/>
            <person name="Meldrim J."/>
            <person name="Meneus L."/>
            <person name="Mihai O."/>
            <person name="Mihalev A."/>
            <person name="Mihova T."/>
            <person name="Mittelman R."/>
            <person name="Mlenga V."/>
            <person name="Montmayeur A."/>
            <person name="Mulrain L."/>
            <person name="Navidi A."/>
            <person name="Naylor J."/>
            <person name="Negash T."/>
            <person name="Nguyen T."/>
            <person name="Nguyen N."/>
            <person name="Nicol R."/>
            <person name="Norbu C."/>
            <person name="Norbu N."/>
            <person name="Novod N."/>
            <person name="O'Neill B."/>
            <person name="Osman S."/>
            <person name="Markiewicz E."/>
            <person name="Oyono O.L."/>
            <person name="Patti C."/>
            <person name="Phunkhang P."/>
            <person name="Pierre F."/>
            <person name="Priest M."/>
            <person name="Raghuraman S."/>
            <person name="Rege F."/>
            <person name="Reyes R."/>
            <person name="Rise C."/>
            <person name="Rogov P."/>
            <person name="Ross K."/>
            <person name="Ryan E."/>
            <person name="Settipalli S."/>
            <person name="Shea T."/>
            <person name="Sherpa N."/>
            <person name="Shi L."/>
            <person name="Shih D."/>
            <person name="Sparrow T."/>
            <person name="Spaulding J."/>
            <person name="Stalker J."/>
            <person name="Stange-Thomann N."/>
            <person name="Stavropoulos S."/>
            <person name="Stone C."/>
            <person name="Strader C."/>
            <person name="Tesfaye S."/>
            <person name="Thomson T."/>
            <person name="Thoulutsang Y."/>
            <person name="Thoulutsang D."/>
            <person name="Topham K."/>
            <person name="Topping I."/>
            <person name="Tsamla T."/>
            <person name="Vassiliev H."/>
            <person name="Vo A."/>
            <person name="Wangchuk T."/>
            <person name="Wangdi T."/>
            <person name="Weiand M."/>
            <person name="Wilkinson J."/>
            <person name="Wilson A."/>
            <person name="Yadav S."/>
            <person name="Young G."/>
            <person name="Yu Q."/>
            <person name="Zembek L."/>
            <person name="Zhong D."/>
            <person name="Zimmer A."/>
            <person name="Zwirko Z."/>
            <person name="Jaffe D.B."/>
            <person name="Alvarez P."/>
            <person name="Brockman W."/>
            <person name="Butler J."/>
            <person name="Chin C."/>
            <person name="Gnerre S."/>
            <person name="Grabherr M."/>
            <person name="Kleber M."/>
            <person name="Mauceli E."/>
            <person name="MacCallum I."/>
        </authorList>
    </citation>
    <scope>NUCLEOTIDE SEQUENCE [LARGE SCALE GENOMIC DNA]</scope>
    <source>
        <strain evidence="4">Tucson 14024-0371.13</strain>
    </source>
</reference>
<evidence type="ECO:0000313" key="3">
    <source>
        <dbReference type="EMBL" id="KPU75347.1"/>
    </source>
</evidence>
<proteinExistence type="predicted"/>
<evidence type="ECO:0000256" key="1">
    <source>
        <dbReference type="SAM" id="MobiDB-lite"/>
    </source>
</evidence>
<keyword evidence="2" id="KW-0812">Transmembrane</keyword>
<keyword evidence="2" id="KW-0472">Membrane</keyword>
<keyword evidence="4" id="KW-1185">Reference proteome</keyword>
<name>A0A0P8XKP0_DROAN</name>
<accession>A0A0P8XKP0</accession>
<dbReference type="OrthoDB" id="6360372at2759"/>
<protein>
    <submittedName>
        <fullName evidence="3">Uncharacterized protein</fullName>
    </submittedName>
</protein>
<evidence type="ECO:0000256" key="2">
    <source>
        <dbReference type="SAM" id="Phobius"/>
    </source>
</evidence>
<keyword evidence="2" id="KW-1133">Transmembrane helix</keyword>
<dbReference type="InParanoid" id="A0A0P8XKP0"/>
<dbReference type="KEGG" id="dan:26514765"/>
<sequence>MHSVGIHSAMAIKRQRKRRDEQKRARERRYSTQSSESGDTFHSPTGSVRRKYQHSHAAQPRPRMIDSQVVTSIGMLHIGIVFIVFGVFLCGAGIIPDETMSWTVFSSSAVWWNEVTCTGLFSFGLGLFLLILNCLISRKEEEDLEDYVQRQLTRSRSGHRLERDVETGVLTTRHARKAVALQKNSPTDVSTVDCCSTESINNGPLVGRGLNSSGDALLEKIVEEEAPYLNDRSAGISPIDIENDTKLLLRRESIKGGIDITRM</sequence>
<gene>
    <name evidence="3" type="primary">Dana\GF27356</name>
    <name evidence="3" type="ORF">GF27356</name>
</gene>
<evidence type="ECO:0000313" key="4">
    <source>
        <dbReference type="Proteomes" id="UP000007801"/>
    </source>
</evidence>